<proteinExistence type="predicted"/>
<dbReference type="AlphaFoldDB" id="A0AAV5LIG4"/>
<accession>A0AAV5LIG4</accession>
<keyword evidence="3" id="KW-1185">Reference proteome</keyword>
<feature type="transmembrane region" description="Helical" evidence="1">
    <location>
        <begin position="128"/>
        <end position="149"/>
    </location>
</feature>
<dbReference type="EMBL" id="BPVZ01000120">
    <property type="protein sequence ID" value="GKV37144.1"/>
    <property type="molecule type" value="Genomic_DNA"/>
</dbReference>
<sequence length="296" mass="33875">MVDMRDSTTVAQIVEIVKMVIKFHPLLTVTGLIYRVILLQDWIEKEVNIQWKALNMYCQSTMRALLYLITEKMKNLSKALQMHLNNEAIKGQPKAKLIGKIALFSATFLMLDIEFSSKYDKKGTKTKLLLFIGLDLLISSELWCQLEIFHGKCGYMANSTSNFTFFILAIVFQKFYDNSLRSLSVVLFIAIFFLCLLVVLQPRTDLGLFSFIIGVMGSITYNCFKFTTPTWIVASICFVLFSFKSWLDKYWLELEQDQSLTSENTQTRSTSVILSAGIRLAQGSFVDLSQRYPTAL</sequence>
<keyword evidence="1" id="KW-0472">Membrane</keyword>
<feature type="transmembrane region" description="Helical" evidence="1">
    <location>
        <begin position="155"/>
        <end position="176"/>
    </location>
</feature>
<comment type="caution">
    <text evidence="2">The sequence shown here is derived from an EMBL/GenBank/DDBJ whole genome shotgun (WGS) entry which is preliminary data.</text>
</comment>
<name>A0AAV5LIG4_9ROSI</name>
<keyword evidence="1" id="KW-0812">Transmembrane</keyword>
<organism evidence="2 3">
    <name type="scientific">Rubroshorea leprosula</name>
    <dbReference type="NCBI Taxonomy" id="152421"/>
    <lineage>
        <taxon>Eukaryota</taxon>
        <taxon>Viridiplantae</taxon>
        <taxon>Streptophyta</taxon>
        <taxon>Embryophyta</taxon>
        <taxon>Tracheophyta</taxon>
        <taxon>Spermatophyta</taxon>
        <taxon>Magnoliopsida</taxon>
        <taxon>eudicotyledons</taxon>
        <taxon>Gunneridae</taxon>
        <taxon>Pentapetalae</taxon>
        <taxon>rosids</taxon>
        <taxon>malvids</taxon>
        <taxon>Malvales</taxon>
        <taxon>Dipterocarpaceae</taxon>
        <taxon>Rubroshorea</taxon>
    </lineage>
</organism>
<reference evidence="2 3" key="1">
    <citation type="journal article" date="2021" name="Commun. Biol.">
        <title>The genome of Shorea leprosula (Dipterocarpaceae) highlights the ecological relevance of drought in aseasonal tropical rainforests.</title>
        <authorList>
            <person name="Ng K.K.S."/>
            <person name="Kobayashi M.J."/>
            <person name="Fawcett J.A."/>
            <person name="Hatakeyama M."/>
            <person name="Paape T."/>
            <person name="Ng C.H."/>
            <person name="Ang C.C."/>
            <person name="Tnah L.H."/>
            <person name="Lee C.T."/>
            <person name="Nishiyama T."/>
            <person name="Sese J."/>
            <person name="O'Brien M.J."/>
            <person name="Copetti D."/>
            <person name="Mohd Noor M.I."/>
            <person name="Ong R.C."/>
            <person name="Putra M."/>
            <person name="Sireger I.Z."/>
            <person name="Indrioko S."/>
            <person name="Kosugi Y."/>
            <person name="Izuno A."/>
            <person name="Isagi Y."/>
            <person name="Lee S.L."/>
            <person name="Shimizu K.K."/>
        </authorList>
    </citation>
    <scope>NUCLEOTIDE SEQUENCE [LARGE SCALE GENOMIC DNA]</scope>
    <source>
        <strain evidence="2">214</strain>
    </source>
</reference>
<protein>
    <submittedName>
        <fullName evidence="2">Uncharacterized protein</fullName>
    </submittedName>
</protein>
<evidence type="ECO:0000256" key="1">
    <source>
        <dbReference type="SAM" id="Phobius"/>
    </source>
</evidence>
<gene>
    <name evidence="2" type="ORF">SLEP1_g45205</name>
</gene>
<evidence type="ECO:0000313" key="3">
    <source>
        <dbReference type="Proteomes" id="UP001054252"/>
    </source>
</evidence>
<dbReference type="Proteomes" id="UP001054252">
    <property type="component" value="Unassembled WGS sequence"/>
</dbReference>
<keyword evidence="1" id="KW-1133">Transmembrane helix</keyword>
<evidence type="ECO:0000313" key="2">
    <source>
        <dbReference type="EMBL" id="GKV37144.1"/>
    </source>
</evidence>
<feature type="transmembrane region" description="Helical" evidence="1">
    <location>
        <begin position="183"/>
        <end position="200"/>
    </location>
</feature>
<feature type="transmembrane region" description="Helical" evidence="1">
    <location>
        <begin position="231"/>
        <end position="247"/>
    </location>
</feature>